<accession>A0A6M1T477</accession>
<feature type="region of interest" description="Disordered" evidence="1">
    <location>
        <begin position="93"/>
        <end position="124"/>
    </location>
</feature>
<name>A0A6M1T477_9BACT</name>
<protein>
    <submittedName>
        <fullName evidence="3">Phage tail protein</fullName>
    </submittedName>
</protein>
<dbReference type="InterPro" id="IPR037053">
    <property type="entry name" value="Phage_tail_collar_dom_sf"/>
</dbReference>
<proteinExistence type="predicted"/>
<evidence type="ECO:0000313" key="3">
    <source>
        <dbReference type="EMBL" id="NGP90206.1"/>
    </source>
</evidence>
<dbReference type="SUPFAM" id="SSF88874">
    <property type="entry name" value="Receptor-binding domain of short tail fibre protein gp12"/>
    <property type="match status" value="1"/>
</dbReference>
<evidence type="ECO:0000259" key="2">
    <source>
        <dbReference type="Pfam" id="PF07484"/>
    </source>
</evidence>
<dbReference type="Proteomes" id="UP000479132">
    <property type="component" value="Unassembled WGS sequence"/>
</dbReference>
<sequence>MALEGMIAEVKLFAGNYAPQNWAFCDGKLLPISQHQALYSILGTSYGGNGTTNFQLPDLRGRTPVGAGNGPGLQTVQVGQKGGRETLTLGIPNLPSHSHTATSTTNLSISANSNDGNTKSPDGNYLSASVYQKDRSTTVPILTYTDSKGGATLNADSISGSVDVNIGNTGNGQPVPIRQPYQGMHYIICLNGTYPPRD</sequence>
<dbReference type="Pfam" id="PF07484">
    <property type="entry name" value="Collar"/>
    <property type="match status" value="1"/>
</dbReference>
<keyword evidence="4" id="KW-1185">Reference proteome</keyword>
<organism evidence="3 4">
    <name type="scientific">Fodinibius halophilus</name>
    <dbReference type="NCBI Taxonomy" id="1736908"/>
    <lineage>
        <taxon>Bacteria</taxon>
        <taxon>Pseudomonadati</taxon>
        <taxon>Balneolota</taxon>
        <taxon>Balneolia</taxon>
        <taxon>Balneolales</taxon>
        <taxon>Balneolaceae</taxon>
        <taxon>Fodinibius</taxon>
    </lineage>
</organism>
<gene>
    <name evidence="3" type="ORF">G3569_17740</name>
</gene>
<reference evidence="3 4" key="1">
    <citation type="submission" date="2020-02" db="EMBL/GenBank/DDBJ databases">
        <title>Aliifodinibius halophilus 2W32, complete genome.</title>
        <authorList>
            <person name="Li Y."/>
            <person name="Wu S."/>
        </authorList>
    </citation>
    <scope>NUCLEOTIDE SEQUENCE [LARGE SCALE GENOMIC DNA]</scope>
    <source>
        <strain evidence="3 4">2W32</strain>
    </source>
</reference>
<feature type="compositionally biased region" description="Polar residues" evidence="1">
    <location>
        <begin position="95"/>
        <end position="124"/>
    </location>
</feature>
<comment type="caution">
    <text evidence="3">The sequence shown here is derived from an EMBL/GenBank/DDBJ whole genome shotgun (WGS) entry which is preliminary data.</text>
</comment>
<dbReference type="EMBL" id="JAALLS010000041">
    <property type="protein sequence ID" value="NGP90206.1"/>
    <property type="molecule type" value="Genomic_DNA"/>
</dbReference>
<dbReference type="InterPro" id="IPR011083">
    <property type="entry name" value="Phage_tail_collar_dom"/>
</dbReference>
<dbReference type="AlphaFoldDB" id="A0A6M1T477"/>
<evidence type="ECO:0000313" key="4">
    <source>
        <dbReference type="Proteomes" id="UP000479132"/>
    </source>
</evidence>
<dbReference type="Gene3D" id="3.90.1340.10">
    <property type="entry name" value="Phage tail collar domain"/>
    <property type="match status" value="1"/>
</dbReference>
<evidence type="ECO:0000256" key="1">
    <source>
        <dbReference type="SAM" id="MobiDB-lite"/>
    </source>
</evidence>
<feature type="domain" description="Phage tail collar" evidence="2">
    <location>
        <begin position="9"/>
        <end position="64"/>
    </location>
</feature>
<dbReference type="RefSeq" id="WP_165271430.1">
    <property type="nucleotide sequence ID" value="NZ_JAALLS010000041.1"/>
</dbReference>